<dbReference type="EMBL" id="QKYT01000374">
    <property type="protein sequence ID" value="RIA86255.1"/>
    <property type="molecule type" value="Genomic_DNA"/>
</dbReference>
<dbReference type="InterPro" id="IPR000719">
    <property type="entry name" value="Prot_kinase_dom"/>
</dbReference>
<dbReference type="GO" id="GO:0005634">
    <property type="term" value="C:nucleus"/>
    <property type="evidence" value="ECO:0007669"/>
    <property type="project" value="TreeGrafter"/>
</dbReference>
<feature type="compositionally biased region" description="Polar residues" evidence="3">
    <location>
        <begin position="341"/>
        <end position="370"/>
    </location>
</feature>
<proteinExistence type="predicted"/>
<organism evidence="5 6">
    <name type="scientific">Glomus cerebriforme</name>
    <dbReference type="NCBI Taxonomy" id="658196"/>
    <lineage>
        <taxon>Eukaryota</taxon>
        <taxon>Fungi</taxon>
        <taxon>Fungi incertae sedis</taxon>
        <taxon>Mucoromycota</taxon>
        <taxon>Glomeromycotina</taxon>
        <taxon>Glomeromycetes</taxon>
        <taxon>Glomerales</taxon>
        <taxon>Glomeraceae</taxon>
        <taxon>Glomus</taxon>
    </lineage>
</organism>
<dbReference type="Pfam" id="PF00069">
    <property type="entry name" value="Pkinase"/>
    <property type="match status" value="1"/>
</dbReference>
<accession>A0A397SQE6</accession>
<dbReference type="GO" id="GO:0004674">
    <property type="term" value="F:protein serine/threonine kinase activity"/>
    <property type="evidence" value="ECO:0007669"/>
    <property type="project" value="TreeGrafter"/>
</dbReference>
<name>A0A397SQE6_9GLOM</name>
<feature type="region of interest" description="Disordered" evidence="3">
    <location>
        <begin position="463"/>
        <end position="508"/>
    </location>
</feature>
<reference evidence="5 6" key="1">
    <citation type="submission" date="2018-06" db="EMBL/GenBank/DDBJ databases">
        <title>Comparative genomics reveals the genomic features of Rhizophagus irregularis, R. cerebriforme, R. diaphanum and Gigaspora rosea, and their symbiotic lifestyle signature.</title>
        <authorList>
            <person name="Morin E."/>
            <person name="San Clemente H."/>
            <person name="Chen E.C.H."/>
            <person name="De La Providencia I."/>
            <person name="Hainaut M."/>
            <person name="Kuo A."/>
            <person name="Kohler A."/>
            <person name="Murat C."/>
            <person name="Tang N."/>
            <person name="Roy S."/>
            <person name="Loubradou J."/>
            <person name="Henrissat B."/>
            <person name="Grigoriev I.V."/>
            <person name="Corradi N."/>
            <person name="Roux C."/>
            <person name="Martin F.M."/>
        </authorList>
    </citation>
    <scope>NUCLEOTIDE SEQUENCE [LARGE SCALE GENOMIC DNA]</scope>
    <source>
        <strain evidence="5 6">DAOM 227022</strain>
    </source>
</reference>
<dbReference type="InterPro" id="IPR011009">
    <property type="entry name" value="Kinase-like_dom_sf"/>
</dbReference>
<dbReference type="OrthoDB" id="2449239at2759"/>
<dbReference type="SMART" id="SM00220">
    <property type="entry name" value="S_TKc"/>
    <property type="match status" value="1"/>
</dbReference>
<evidence type="ECO:0000256" key="2">
    <source>
        <dbReference type="ARBA" id="ARBA00022840"/>
    </source>
</evidence>
<feature type="compositionally biased region" description="Low complexity" evidence="3">
    <location>
        <begin position="483"/>
        <end position="496"/>
    </location>
</feature>
<evidence type="ECO:0000256" key="3">
    <source>
        <dbReference type="SAM" id="MobiDB-lite"/>
    </source>
</evidence>
<feature type="region of interest" description="Disordered" evidence="3">
    <location>
        <begin position="315"/>
        <end position="370"/>
    </location>
</feature>
<keyword evidence="6" id="KW-1185">Reference proteome</keyword>
<evidence type="ECO:0000313" key="6">
    <source>
        <dbReference type="Proteomes" id="UP000265703"/>
    </source>
</evidence>
<dbReference type="PROSITE" id="PS50011">
    <property type="entry name" value="PROTEIN_KINASE_DOM"/>
    <property type="match status" value="1"/>
</dbReference>
<dbReference type="SUPFAM" id="SSF56112">
    <property type="entry name" value="Protein kinase-like (PK-like)"/>
    <property type="match status" value="1"/>
</dbReference>
<feature type="compositionally biased region" description="Basic residues" evidence="3">
    <location>
        <begin position="315"/>
        <end position="325"/>
    </location>
</feature>
<feature type="region of interest" description="Disordered" evidence="3">
    <location>
        <begin position="403"/>
        <end position="451"/>
    </location>
</feature>
<dbReference type="GO" id="GO:0005524">
    <property type="term" value="F:ATP binding"/>
    <property type="evidence" value="ECO:0007669"/>
    <property type="project" value="UniProtKB-KW"/>
</dbReference>
<sequence length="868" mass="99574">MNKNNVDTQIEGGLILINNLQCIIKSEKVERKFANIIKSKFLLRDSEKIQFELEFNGVNKRTTPSSVTSSSDNTIKKVAWDEHIHFDIGQSSNVSKSNQLNELIITGWNTSVRGFDGCLGVINENLANYDKFDNLENRIKFTLRDENPKIEISYNLYFLSNNPPPEMEYFDDLSIRNRKIGMMLINNIKYQNVLGHNGSLEFELQVVHSTAEYWQTTYSSSQQQKQSEWKYVIAMFMIARPDKMIIRFKHGTRGCAEVKISIGPAGEMEFIWPKLMKGGPVNVGDHSLMENGCIELNITFDLSCHSIVTSKHIFGGKKDKRKSIRKPPPPPPPRRGLSFNKLPSDQNINHAQGPSSQEYHNSEQNGRQRSHSLQEYNSNYNVNRKVSDSNSSNNNQQYYNEAQESNSLKSLSYERSDSFTSSKTSRSSKQKKIDKHHSLPYGKSSSRQDNDNFINVYHGIEPTQINEEEEEASQIEQIEQDSSRTSQTSSSRSQNHSSHKKSRSLNTINKGKYILTSKNMAQHVKLGCSPPFHDFQIDYEDFTPNSYIKQPNSPTTSQANIRSTIHQIQKDTSQFIYNKYELTYQLQKPTHNKVYLGRHIHTSDVIIVKLFKSYSRWENETCFLKALTSKMVVKLEDISLNPVKERECFIITRYFGKSLDEIAEDICDNKADVKNVLLSICKAIEWCHSKDVVHMDLNPSNIICKHQKIHKIQLCDFEHSKNVDDHIYSDTYSQPLLLGYTSPELILLRQIVSSSHSTFSPSSYSSSSSSTYYTTQSSHVESLLVKPSIDIFSLGCIFYYLNTKNLLYNSERELEQLSLTKVCEDIEDEQVSILVKWMVAESGSERPNITQVLENSFFKSKDSSEDFL</sequence>
<comment type="caution">
    <text evidence="5">The sequence shown here is derived from an EMBL/GenBank/DDBJ whole genome shotgun (WGS) entry which is preliminary data.</text>
</comment>
<evidence type="ECO:0000313" key="5">
    <source>
        <dbReference type="EMBL" id="RIA86255.1"/>
    </source>
</evidence>
<feature type="domain" description="Protein kinase" evidence="4">
    <location>
        <begin position="580"/>
        <end position="858"/>
    </location>
</feature>
<dbReference type="AlphaFoldDB" id="A0A397SQE6"/>
<evidence type="ECO:0000259" key="4">
    <source>
        <dbReference type="PROSITE" id="PS50011"/>
    </source>
</evidence>
<gene>
    <name evidence="5" type="ORF">C1645_779996</name>
</gene>
<keyword evidence="1" id="KW-0547">Nucleotide-binding</keyword>
<protein>
    <recommendedName>
        <fullName evidence="4">Protein kinase domain-containing protein</fullName>
    </recommendedName>
</protein>
<dbReference type="PANTHER" id="PTHR24056">
    <property type="entry name" value="CELL DIVISION PROTEIN KINASE"/>
    <property type="match status" value="1"/>
</dbReference>
<keyword evidence="2" id="KW-0067">ATP-binding</keyword>
<feature type="compositionally biased region" description="Basic residues" evidence="3">
    <location>
        <begin position="426"/>
        <end position="435"/>
    </location>
</feature>
<evidence type="ECO:0000256" key="1">
    <source>
        <dbReference type="ARBA" id="ARBA00022741"/>
    </source>
</evidence>
<dbReference type="Proteomes" id="UP000265703">
    <property type="component" value="Unassembled WGS sequence"/>
</dbReference>
<dbReference type="Gene3D" id="1.10.510.10">
    <property type="entry name" value="Transferase(Phosphotransferase) domain 1"/>
    <property type="match status" value="1"/>
</dbReference>
<dbReference type="InterPro" id="IPR050108">
    <property type="entry name" value="CDK"/>
</dbReference>